<evidence type="ECO:0000256" key="3">
    <source>
        <dbReference type="ARBA" id="ARBA00023098"/>
    </source>
</evidence>
<dbReference type="PANTHER" id="PTHR10272">
    <property type="entry name" value="PLATELET-ACTIVATING FACTOR ACETYLHYDROLASE"/>
    <property type="match status" value="1"/>
</dbReference>
<dbReference type="GO" id="GO:0016042">
    <property type="term" value="P:lipid catabolic process"/>
    <property type="evidence" value="ECO:0007669"/>
    <property type="project" value="UniProtKB-KW"/>
</dbReference>
<dbReference type="RefSeq" id="WP_085837137.1">
    <property type="nucleotide sequence ID" value="NZ_FWFS01000009.1"/>
</dbReference>
<keyword evidence="3" id="KW-0443">Lipid metabolism</keyword>
<keyword evidence="6" id="KW-1185">Reference proteome</keyword>
<dbReference type="SUPFAM" id="SSF53474">
    <property type="entry name" value="alpha/beta-Hydrolases"/>
    <property type="match status" value="1"/>
</dbReference>
<evidence type="ECO:0000313" key="6">
    <source>
        <dbReference type="Proteomes" id="UP000193862"/>
    </source>
</evidence>
<organism evidence="5 6">
    <name type="scientific">Aquimixticola soesokkakensis</name>
    <dbReference type="NCBI Taxonomy" id="1519096"/>
    <lineage>
        <taxon>Bacteria</taxon>
        <taxon>Pseudomonadati</taxon>
        <taxon>Pseudomonadota</taxon>
        <taxon>Alphaproteobacteria</taxon>
        <taxon>Rhodobacterales</taxon>
        <taxon>Paracoccaceae</taxon>
        <taxon>Aquimixticola</taxon>
    </lineage>
</organism>
<dbReference type="Pfam" id="PF12697">
    <property type="entry name" value="Abhydrolase_6"/>
    <property type="match status" value="1"/>
</dbReference>
<dbReference type="Gene3D" id="3.40.50.1820">
    <property type="entry name" value="alpha/beta hydrolase"/>
    <property type="match status" value="1"/>
</dbReference>
<dbReference type="InterPro" id="IPR029058">
    <property type="entry name" value="AB_hydrolase_fold"/>
</dbReference>
<dbReference type="EMBL" id="FWFS01000009">
    <property type="protein sequence ID" value="SLN54967.1"/>
    <property type="molecule type" value="Genomic_DNA"/>
</dbReference>
<evidence type="ECO:0000256" key="1">
    <source>
        <dbReference type="ARBA" id="ARBA00022801"/>
    </source>
</evidence>
<dbReference type="GO" id="GO:0003847">
    <property type="term" value="F:1-alkyl-2-acetylglycerophosphocholine esterase activity"/>
    <property type="evidence" value="ECO:0007669"/>
    <property type="project" value="TreeGrafter"/>
</dbReference>
<dbReference type="PANTHER" id="PTHR10272:SF0">
    <property type="entry name" value="PLATELET-ACTIVATING FACTOR ACETYLHYDROLASE"/>
    <property type="match status" value="1"/>
</dbReference>
<evidence type="ECO:0000313" key="5">
    <source>
        <dbReference type="EMBL" id="SLN54967.1"/>
    </source>
</evidence>
<reference evidence="5 6" key="1">
    <citation type="submission" date="2017-03" db="EMBL/GenBank/DDBJ databases">
        <authorList>
            <person name="Afonso C.L."/>
            <person name="Miller P.J."/>
            <person name="Scott M.A."/>
            <person name="Spackman E."/>
            <person name="Goraichik I."/>
            <person name="Dimitrov K.M."/>
            <person name="Suarez D.L."/>
            <person name="Swayne D.E."/>
        </authorList>
    </citation>
    <scope>NUCLEOTIDE SEQUENCE [LARGE SCALE GENOMIC DNA]</scope>
    <source>
        <strain evidence="5 6">CECT 8620</strain>
    </source>
</reference>
<proteinExistence type="predicted"/>
<evidence type="ECO:0000256" key="2">
    <source>
        <dbReference type="ARBA" id="ARBA00022963"/>
    </source>
</evidence>
<dbReference type="AlphaFoldDB" id="A0A1Y5T3K7"/>
<evidence type="ECO:0000259" key="4">
    <source>
        <dbReference type="Pfam" id="PF12697"/>
    </source>
</evidence>
<accession>A0A1Y5T3K7</accession>
<name>A0A1Y5T3K7_9RHOB</name>
<protein>
    <submittedName>
        <fullName evidence="5">Alpha/beta hydrolase family protein</fullName>
    </submittedName>
</protein>
<gene>
    <name evidence="5" type="ORF">AQS8620_02408</name>
</gene>
<dbReference type="OrthoDB" id="339159at2"/>
<dbReference type="InterPro" id="IPR000073">
    <property type="entry name" value="AB_hydrolase_1"/>
</dbReference>
<keyword evidence="2" id="KW-0442">Lipid degradation</keyword>
<sequence>MPLPSLIPDTAPLPQATPYLSYTFTLKVADRPRPMELRVWAPQTGENLPVILLSHGHGASNYLSSIRGYGPLAEFYAAHGFVVIQVTHLDSTTLALAPTGPEGALFWRSRARDISTLIDRIAEIAQAVPFLGTRLDSTRLAVVGHSLGAHTATLLCGAQMSDAHGGEVVDLREPRLKAAVAIAPPGKGSDLGGWASEHFPALKATRFDTMTQPALIVVGDADYTPLFSARKDWRSDAYHAAPAPKTLATLFGAQHIFGGISGWDASETSDESPQRVSDVQRLTWAYLRSALYPEDTAWVGVSADIAARNVGRTDQK</sequence>
<keyword evidence="1 5" id="KW-0378">Hydrolase</keyword>
<feature type="domain" description="AB hydrolase-1" evidence="4">
    <location>
        <begin position="51"/>
        <end position="245"/>
    </location>
</feature>
<dbReference type="Proteomes" id="UP000193862">
    <property type="component" value="Unassembled WGS sequence"/>
</dbReference>